<organism evidence="3 4">
    <name type="scientific">Streptomyces xanthochromogenes</name>
    <dbReference type="NCBI Taxonomy" id="67384"/>
    <lineage>
        <taxon>Bacteria</taxon>
        <taxon>Bacillati</taxon>
        <taxon>Actinomycetota</taxon>
        <taxon>Actinomycetes</taxon>
        <taxon>Kitasatosporales</taxon>
        <taxon>Streptomycetaceae</taxon>
        <taxon>Streptomyces</taxon>
    </lineage>
</organism>
<dbReference type="SMART" id="SM00014">
    <property type="entry name" value="acidPPc"/>
    <property type="match status" value="1"/>
</dbReference>
<dbReference type="Pfam" id="PF01569">
    <property type="entry name" value="PAP2"/>
    <property type="match status" value="1"/>
</dbReference>
<dbReference type="InterPro" id="IPR036938">
    <property type="entry name" value="PAP2/HPO_sf"/>
</dbReference>
<dbReference type="InterPro" id="IPR000326">
    <property type="entry name" value="PAP2/HPO"/>
</dbReference>
<gene>
    <name evidence="3" type="ORF">GCM10010326_62400</name>
</gene>
<evidence type="ECO:0000259" key="2">
    <source>
        <dbReference type="SMART" id="SM00014"/>
    </source>
</evidence>
<dbReference type="PANTHER" id="PTHR14969:SF13">
    <property type="entry name" value="AT30094P"/>
    <property type="match status" value="1"/>
</dbReference>
<feature type="transmembrane region" description="Helical" evidence="1">
    <location>
        <begin position="90"/>
        <end position="111"/>
    </location>
</feature>
<feature type="transmembrane region" description="Helical" evidence="1">
    <location>
        <begin position="190"/>
        <end position="208"/>
    </location>
</feature>
<protein>
    <recommendedName>
        <fullName evidence="2">Phosphatidic acid phosphatase type 2/haloperoxidase domain-containing protein</fullName>
    </recommendedName>
</protein>
<dbReference type="Gene3D" id="1.20.144.10">
    <property type="entry name" value="Phosphatidic acid phosphatase type 2/haloperoxidase"/>
    <property type="match status" value="1"/>
</dbReference>
<dbReference type="GeneID" id="96294139"/>
<dbReference type="RefSeq" id="WP_190028840.1">
    <property type="nucleotide sequence ID" value="NZ_BMUU01000013.1"/>
</dbReference>
<evidence type="ECO:0000313" key="4">
    <source>
        <dbReference type="Proteomes" id="UP000600946"/>
    </source>
</evidence>
<feature type="transmembrane region" description="Helical" evidence="1">
    <location>
        <begin position="156"/>
        <end position="178"/>
    </location>
</feature>
<feature type="transmembrane region" description="Helical" evidence="1">
    <location>
        <begin position="131"/>
        <end position="149"/>
    </location>
</feature>
<dbReference type="CDD" id="cd03392">
    <property type="entry name" value="PAP2_like_2"/>
    <property type="match status" value="1"/>
</dbReference>
<proteinExistence type="predicted"/>
<dbReference type="EMBL" id="BMUU01000013">
    <property type="protein sequence ID" value="GGY59124.1"/>
    <property type="molecule type" value="Genomic_DNA"/>
</dbReference>
<evidence type="ECO:0000313" key="3">
    <source>
        <dbReference type="EMBL" id="GGY59124.1"/>
    </source>
</evidence>
<dbReference type="Proteomes" id="UP000600946">
    <property type="component" value="Unassembled WGS sequence"/>
</dbReference>
<keyword evidence="1" id="KW-1133">Transmembrane helix</keyword>
<dbReference type="PANTHER" id="PTHR14969">
    <property type="entry name" value="SPHINGOSINE-1-PHOSPHATE PHOSPHOHYDROLASE"/>
    <property type="match status" value="1"/>
</dbReference>
<keyword evidence="1" id="KW-0812">Transmembrane</keyword>
<name>A0ABQ3ANZ9_9ACTN</name>
<feature type="domain" description="Phosphatidic acid phosphatase type 2/haloperoxidase" evidence="2">
    <location>
        <begin position="89"/>
        <end position="201"/>
    </location>
</feature>
<keyword evidence="1" id="KW-0472">Membrane</keyword>
<comment type="caution">
    <text evidence="3">The sequence shown here is derived from an EMBL/GenBank/DDBJ whole genome shotgun (WGS) entry which is preliminary data.</text>
</comment>
<feature type="transmembrane region" description="Helical" evidence="1">
    <location>
        <begin position="54"/>
        <end position="78"/>
    </location>
</feature>
<evidence type="ECO:0000256" key="1">
    <source>
        <dbReference type="SAM" id="Phobius"/>
    </source>
</evidence>
<reference evidence="4" key="1">
    <citation type="journal article" date="2019" name="Int. J. Syst. Evol. Microbiol.">
        <title>The Global Catalogue of Microorganisms (GCM) 10K type strain sequencing project: providing services to taxonomists for standard genome sequencing and annotation.</title>
        <authorList>
            <consortium name="The Broad Institute Genomics Platform"/>
            <consortium name="The Broad Institute Genome Sequencing Center for Infectious Disease"/>
            <person name="Wu L."/>
            <person name="Ma J."/>
        </authorList>
    </citation>
    <scope>NUCLEOTIDE SEQUENCE [LARGE SCALE GENOMIC DNA]</scope>
    <source>
        <strain evidence="4">JCM 4594</strain>
    </source>
</reference>
<dbReference type="SUPFAM" id="SSF48317">
    <property type="entry name" value="Acid phosphatase/Vanadium-dependent haloperoxidase"/>
    <property type="match status" value="1"/>
</dbReference>
<keyword evidence="4" id="KW-1185">Reference proteome</keyword>
<sequence length="229" mass="23870">MTSARRTGIAACGLLFLLTPLTVLVVVRHGAPLPGDLALHRWPLDHRPPVAVAAARAVTATGTGVLPYALAVVAGLIAGRNSRQRRYATAATLAVLLIGQGVRYGLMAAVARPRPDAVDWATTASGHSFPSGHTATSALTAGLLIWAVLTRSRLSAARFTVALIALWAVAVGLSRVYLGVHWASDVLGGWLFAALWLALASLATAPLVRTLGTFGPPPTRDSLSRTQLP</sequence>
<accession>A0ABQ3ANZ9</accession>